<comment type="caution">
    <text evidence="2">The sequence shown here is derived from an EMBL/GenBank/DDBJ whole genome shotgun (WGS) entry which is preliminary data.</text>
</comment>
<dbReference type="Pfam" id="PF14023">
    <property type="entry name" value="Bestrophin-like"/>
    <property type="match status" value="1"/>
</dbReference>
<sequence length="256" mass="27843">MEQLVHHPIYLFIVLLVLLCVAAALGAHVLQRAFPLGEDARDNFNVIQGATLTLLALLIGFTLSMAVSRYDQRKNYEEEEANAIGTQYLRADLLGEVDAPKIKALLAQYLALRLTYYKTRDAHDLETINSATSNLQAQLWASVRGPALARPTPISALAVSGMNDVLNTQGYTQAAWLNRIPLSAWGLMMAIAFFSNLMQGYGSHGSTGRRVLLFALPITVALSLSLIADIDSPRGGLIRVVPVNLISLQQSLGSMP</sequence>
<dbReference type="Proteomes" id="UP000656319">
    <property type="component" value="Unassembled WGS sequence"/>
</dbReference>
<dbReference type="RefSeq" id="WP_201698788.1">
    <property type="nucleotide sequence ID" value="NZ_CAJHCQ010000015.1"/>
</dbReference>
<evidence type="ECO:0008006" key="4">
    <source>
        <dbReference type="Google" id="ProtNLM"/>
    </source>
</evidence>
<protein>
    <recommendedName>
        <fullName evidence="4">DUF4239 domain-containing protein</fullName>
    </recommendedName>
</protein>
<feature type="transmembrane region" description="Helical" evidence="1">
    <location>
        <begin position="182"/>
        <end position="199"/>
    </location>
</feature>
<feature type="transmembrane region" description="Helical" evidence="1">
    <location>
        <begin position="211"/>
        <end position="230"/>
    </location>
</feature>
<feature type="transmembrane region" description="Helical" evidence="1">
    <location>
        <begin position="9"/>
        <end position="34"/>
    </location>
</feature>
<keyword evidence="3" id="KW-1185">Reference proteome</keyword>
<dbReference type="InterPro" id="IPR025333">
    <property type="entry name" value="DUF4239"/>
</dbReference>
<accession>A0ABM8P0G3</accession>
<feature type="transmembrane region" description="Helical" evidence="1">
    <location>
        <begin position="46"/>
        <end position="67"/>
    </location>
</feature>
<evidence type="ECO:0000313" key="3">
    <source>
        <dbReference type="Proteomes" id="UP000656319"/>
    </source>
</evidence>
<keyword evidence="1" id="KW-0812">Transmembrane</keyword>
<dbReference type="EMBL" id="CAJHCQ010000015">
    <property type="protein sequence ID" value="CAD6552135.1"/>
    <property type="molecule type" value="Genomic_DNA"/>
</dbReference>
<reference evidence="2 3" key="1">
    <citation type="submission" date="2020-10" db="EMBL/GenBank/DDBJ databases">
        <authorList>
            <person name="Peeters C."/>
        </authorList>
    </citation>
    <scope>NUCLEOTIDE SEQUENCE [LARGE SCALE GENOMIC DNA]</scope>
    <source>
        <strain evidence="2 3">LMG 27952</strain>
    </source>
</reference>
<gene>
    <name evidence="2" type="ORF">LMG27952_05244</name>
</gene>
<proteinExistence type="predicted"/>
<evidence type="ECO:0000256" key="1">
    <source>
        <dbReference type="SAM" id="Phobius"/>
    </source>
</evidence>
<name>A0ABM8P0G3_9BURK</name>
<organism evidence="2 3">
    <name type="scientific">Paraburkholderia hiiakae</name>
    <dbReference type="NCBI Taxonomy" id="1081782"/>
    <lineage>
        <taxon>Bacteria</taxon>
        <taxon>Pseudomonadati</taxon>
        <taxon>Pseudomonadota</taxon>
        <taxon>Betaproteobacteria</taxon>
        <taxon>Burkholderiales</taxon>
        <taxon>Burkholderiaceae</taxon>
        <taxon>Paraburkholderia</taxon>
    </lineage>
</organism>
<keyword evidence="1" id="KW-0472">Membrane</keyword>
<keyword evidence="1" id="KW-1133">Transmembrane helix</keyword>
<evidence type="ECO:0000313" key="2">
    <source>
        <dbReference type="EMBL" id="CAD6552135.1"/>
    </source>
</evidence>